<reference evidence="1" key="1">
    <citation type="submission" date="2010-03" db="EMBL/GenBank/DDBJ databases">
        <title>Annotation of Blastomyces dermatitidis strain ATCC 18188.</title>
        <authorList>
            <consortium name="The Broad Institute Genome Sequencing Platform"/>
            <consortium name="Broad Institute Genome Sequencing Center for Infectious Disease."/>
            <person name="Cuomo C."/>
            <person name="Klein B."/>
            <person name="Sullivan T."/>
            <person name="Heitman J."/>
            <person name="Young S."/>
            <person name="Zeng Q."/>
            <person name="Gargeya S."/>
            <person name="Alvarado L."/>
            <person name="Berlin A.M."/>
            <person name="Chapman S.B."/>
            <person name="Chen Z."/>
            <person name="Freedman E."/>
            <person name="Gellesch M."/>
            <person name="Goldberg J."/>
            <person name="Griggs A."/>
            <person name="Gujja S."/>
            <person name="Heilman E."/>
            <person name="Heiman D."/>
            <person name="Howarth C."/>
            <person name="Mehta T."/>
            <person name="Neiman D."/>
            <person name="Pearson M."/>
            <person name="Roberts A."/>
            <person name="Saif S."/>
            <person name="Shea T."/>
            <person name="Shenoy N."/>
            <person name="Sisk P."/>
            <person name="Stolte C."/>
            <person name="Sykes S."/>
            <person name="White J."/>
            <person name="Yandava C."/>
            <person name="Haas B."/>
            <person name="Nusbaum C."/>
            <person name="Birren B."/>
        </authorList>
    </citation>
    <scope>NUCLEOTIDE SEQUENCE</scope>
    <source>
        <strain evidence="1">ATCC 18188</strain>
    </source>
</reference>
<proteinExistence type="predicted"/>
<evidence type="ECO:0000313" key="1">
    <source>
        <dbReference type="EMBL" id="KMW67968.1"/>
    </source>
</evidence>
<protein>
    <submittedName>
        <fullName evidence="1">Uncharacterized protein</fullName>
    </submittedName>
</protein>
<sequence>MECYIPSLPFLLARNEPLHGRPLLASLSKYCIYLPFLLARSEPCHLNSSIPSYKDNQPNTFHLPKLFPVLYCTRTRLHRQLTAIFCWITKPPSYVQVQYMHSSYVLPSTRSYSVTATTVLFLSFFSDRDGSGTCTVACQQLQAQGEMWR</sequence>
<dbReference type="Proteomes" id="UP000007802">
    <property type="component" value="Unassembled WGS sequence"/>
</dbReference>
<accession>A0A0J9ENX1</accession>
<gene>
    <name evidence="1" type="ORF">BDDG_12475</name>
</gene>
<dbReference type="EMBL" id="GG749441">
    <property type="protein sequence ID" value="KMW67968.1"/>
    <property type="molecule type" value="Genomic_DNA"/>
</dbReference>
<name>A0A0J9ENX1_AJEDA</name>
<dbReference type="AlphaFoldDB" id="A0A0J9ENX1"/>
<organism evidence="1">
    <name type="scientific">Ajellomyces dermatitidis (strain ATCC 18188 / CBS 674.68)</name>
    <name type="common">Blastomyces dermatitidis</name>
    <dbReference type="NCBI Taxonomy" id="653446"/>
    <lineage>
        <taxon>Eukaryota</taxon>
        <taxon>Fungi</taxon>
        <taxon>Dikarya</taxon>
        <taxon>Ascomycota</taxon>
        <taxon>Pezizomycotina</taxon>
        <taxon>Eurotiomycetes</taxon>
        <taxon>Eurotiomycetidae</taxon>
        <taxon>Onygenales</taxon>
        <taxon>Ajellomycetaceae</taxon>
        <taxon>Blastomyces</taxon>
    </lineage>
</organism>